<organism evidence="3 5">
    <name type="scientific">Didymodactylos carnosus</name>
    <dbReference type="NCBI Taxonomy" id="1234261"/>
    <lineage>
        <taxon>Eukaryota</taxon>
        <taxon>Metazoa</taxon>
        <taxon>Spiralia</taxon>
        <taxon>Gnathifera</taxon>
        <taxon>Rotifera</taxon>
        <taxon>Eurotatoria</taxon>
        <taxon>Bdelloidea</taxon>
        <taxon>Philodinida</taxon>
        <taxon>Philodinidae</taxon>
        <taxon>Didymodactylos</taxon>
    </lineage>
</organism>
<dbReference type="Proteomes" id="UP000663829">
    <property type="component" value="Unassembled WGS sequence"/>
</dbReference>
<dbReference type="PANTHER" id="PTHR47978">
    <property type="match status" value="1"/>
</dbReference>
<name>A0A815XTE6_9BILA</name>
<dbReference type="GO" id="GO:0005525">
    <property type="term" value="F:GTP binding"/>
    <property type="evidence" value="ECO:0007669"/>
    <property type="project" value="InterPro"/>
</dbReference>
<comment type="similarity">
    <text evidence="1">Belongs to the small GTPase superfamily. Rab family.</text>
</comment>
<evidence type="ECO:0000313" key="5">
    <source>
        <dbReference type="Proteomes" id="UP000663829"/>
    </source>
</evidence>
<dbReference type="GO" id="GO:0003924">
    <property type="term" value="F:GTPase activity"/>
    <property type="evidence" value="ECO:0007669"/>
    <property type="project" value="InterPro"/>
</dbReference>
<dbReference type="Gene3D" id="3.40.50.300">
    <property type="entry name" value="P-loop containing nucleotide triphosphate hydrolases"/>
    <property type="match status" value="1"/>
</dbReference>
<accession>A0A815XTE6</accession>
<dbReference type="SUPFAM" id="SSF52540">
    <property type="entry name" value="P-loop containing nucleoside triphosphate hydrolases"/>
    <property type="match status" value="1"/>
</dbReference>
<sequence length="81" mass="9350">MGTININRAKNVKYKFAKILLGNKDDLDFEMTKVVLTSDASQYAQQKNLPFLETSARDNKNVENVFQITKLALKRRLTMQK</sequence>
<dbReference type="PROSITE" id="PS51419">
    <property type="entry name" value="RAB"/>
    <property type="match status" value="1"/>
</dbReference>
<dbReference type="Pfam" id="PF00071">
    <property type="entry name" value="Ras"/>
    <property type="match status" value="1"/>
</dbReference>
<dbReference type="Proteomes" id="UP000681722">
    <property type="component" value="Unassembled WGS sequence"/>
</dbReference>
<dbReference type="EMBL" id="CAJNOQ010028530">
    <property type="protein sequence ID" value="CAF1562275.1"/>
    <property type="molecule type" value="Genomic_DNA"/>
</dbReference>
<dbReference type="EMBL" id="CAJOBC010094289">
    <property type="protein sequence ID" value="CAF4423804.1"/>
    <property type="molecule type" value="Genomic_DNA"/>
</dbReference>
<proteinExistence type="inferred from homology"/>
<gene>
    <name evidence="3" type="ORF">GPM918_LOCUS39840</name>
    <name evidence="4" type="ORF">SRO942_LOCUS40745</name>
</gene>
<reference evidence="3" key="1">
    <citation type="submission" date="2021-02" db="EMBL/GenBank/DDBJ databases">
        <authorList>
            <person name="Nowell W R."/>
        </authorList>
    </citation>
    <scope>NUCLEOTIDE SEQUENCE</scope>
</reference>
<evidence type="ECO:0000256" key="1">
    <source>
        <dbReference type="ARBA" id="ARBA00006270"/>
    </source>
</evidence>
<dbReference type="OrthoDB" id="9989112at2759"/>
<keyword evidence="5" id="KW-1185">Reference proteome</keyword>
<evidence type="ECO:0000313" key="4">
    <source>
        <dbReference type="EMBL" id="CAF4423804.1"/>
    </source>
</evidence>
<dbReference type="InterPro" id="IPR001806">
    <property type="entry name" value="Small_GTPase"/>
</dbReference>
<evidence type="ECO:0000256" key="2">
    <source>
        <dbReference type="ARBA" id="ARBA00022741"/>
    </source>
</evidence>
<evidence type="ECO:0000313" key="3">
    <source>
        <dbReference type="EMBL" id="CAF1562275.1"/>
    </source>
</evidence>
<keyword evidence="2" id="KW-0547">Nucleotide-binding</keyword>
<comment type="caution">
    <text evidence="3">The sequence shown here is derived from an EMBL/GenBank/DDBJ whole genome shotgun (WGS) entry which is preliminary data.</text>
</comment>
<dbReference type="AlphaFoldDB" id="A0A815XTE6"/>
<dbReference type="PRINTS" id="PR00449">
    <property type="entry name" value="RASTRNSFRMNG"/>
</dbReference>
<dbReference type="InterPro" id="IPR027417">
    <property type="entry name" value="P-loop_NTPase"/>
</dbReference>
<protein>
    <submittedName>
        <fullName evidence="3">Uncharacterized protein</fullName>
    </submittedName>
</protein>